<keyword evidence="4" id="KW-1185">Reference proteome</keyword>
<feature type="compositionally biased region" description="Low complexity" evidence="1">
    <location>
        <begin position="104"/>
        <end position="117"/>
    </location>
</feature>
<feature type="compositionally biased region" description="Basic and acidic residues" evidence="1">
    <location>
        <begin position="591"/>
        <end position="608"/>
    </location>
</feature>
<name>A0A6G1IV19_9PLEO</name>
<feature type="compositionally biased region" description="Basic and acidic residues" evidence="1">
    <location>
        <begin position="714"/>
        <end position="724"/>
    </location>
</feature>
<reference evidence="3" key="1">
    <citation type="journal article" date="2020" name="Stud. Mycol.">
        <title>101 Dothideomycetes genomes: a test case for predicting lifestyles and emergence of pathogens.</title>
        <authorList>
            <person name="Haridas S."/>
            <person name="Albert R."/>
            <person name="Binder M."/>
            <person name="Bloem J."/>
            <person name="Labutti K."/>
            <person name="Salamov A."/>
            <person name="Andreopoulos B."/>
            <person name="Baker S."/>
            <person name="Barry K."/>
            <person name="Bills G."/>
            <person name="Bluhm B."/>
            <person name="Cannon C."/>
            <person name="Castanera R."/>
            <person name="Culley D."/>
            <person name="Daum C."/>
            <person name="Ezra D."/>
            <person name="Gonzalez J."/>
            <person name="Henrissat B."/>
            <person name="Kuo A."/>
            <person name="Liang C."/>
            <person name="Lipzen A."/>
            <person name="Lutzoni F."/>
            <person name="Magnuson J."/>
            <person name="Mondo S."/>
            <person name="Nolan M."/>
            <person name="Ohm R."/>
            <person name="Pangilinan J."/>
            <person name="Park H.-J."/>
            <person name="Ramirez L."/>
            <person name="Alfaro M."/>
            <person name="Sun H."/>
            <person name="Tritt A."/>
            <person name="Yoshinaga Y."/>
            <person name="Zwiers L.-H."/>
            <person name="Turgeon B."/>
            <person name="Goodwin S."/>
            <person name="Spatafora J."/>
            <person name="Crous P."/>
            <person name="Grigoriev I."/>
        </authorList>
    </citation>
    <scope>NUCLEOTIDE SEQUENCE</scope>
    <source>
        <strain evidence="3">CBS 122367</strain>
    </source>
</reference>
<dbReference type="OrthoDB" id="5418088at2759"/>
<feature type="compositionally biased region" description="Basic and acidic residues" evidence="1">
    <location>
        <begin position="360"/>
        <end position="392"/>
    </location>
</feature>
<feature type="compositionally biased region" description="Basic and acidic residues" evidence="1">
    <location>
        <begin position="327"/>
        <end position="336"/>
    </location>
</feature>
<dbReference type="AlphaFoldDB" id="A0A6G1IV19"/>
<organism evidence="3 4">
    <name type="scientific">Lentithecium fluviatile CBS 122367</name>
    <dbReference type="NCBI Taxonomy" id="1168545"/>
    <lineage>
        <taxon>Eukaryota</taxon>
        <taxon>Fungi</taxon>
        <taxon>Dikarya</taxon>
        <taxon>Ascomycota</taxon>
        <taxon>Pezizomycotina</taxon>
        <taxon>Dothideomycetes</taxon>
        <taxon>Pleosporomycetidae</taxon>
        <taxon>Pleosporales</taxon>
        <taxon>Massarineae</taxon>
        <taxon>Lentitheciaceae</taxon>
        <taxon>Lentithecium</taxon>
    </lineage>
</organism>
<sequence length="898" mass="103660">SVVLSQKAPSLRNYSYSCTQPPPLPPRRHSVAVPPPLKVQTTTQSVRMDSRYYRPSSPRGRLGNPARSSTGTFDPYADSTYYARPASPRTSGERITGAHYPQHTYTPSTSSGSRTSSLKYDSYTGRPRRNTLTESDDRLTRPNVNLAPITSIPIRSHGVHTHHEPVSSPLARSFDNRAETYITHGAPRREHKKIYSVDDDSHSTRLVAEKDVIEHRRRESGDARGYSINSGGRTYNQHKPLVRATEFGDDGYSYTDPASMYRDTEPAWRRPRSGSVEHGSRPTSMIMDRGPRVSNRELGPPPSTRGFDKINNGITKSSSHHRGRSPSLERPRDVAKYDPYADVVPARTSSTRHHAPAIHQEPRDHRRDTYHEDYDRRDRDTENRRYPPVERFEDRDVVTRGFGIASGNSSHIIDPPLERQPVWTAPEAPRARPDEYGNQYYSSDRAEARMPESRLPREREAAPTYEERPRERERERDRRDSSQVPATSAVPIAASAAAGAAATLGAAGLMKSRDRDRPSDRDRERDLDKDREPRKERDGKDRRDRVPDDRRDDRRDRGPEDRRDRAPEERRERAPEERLPLAAAAYASAQDTDRKPRERRYEGEDRDRRPRKRGSSEGSGDERPRHYVDRDAAREAERRKEPLAKEAPLDPDEEYRRRIQQEAERSGRARDPGDLDGDTERRRRREDRDRSRDRTDDPRARGPPSAAAEPPYSRYDDRSSRVLEADVVQEPDSMDREQPSKAVQIVTPPKEPQPQPKGILRKPTEKFPEDPEPIREGVAPHKSAMKGKDIPPNARWTKIDRKLVNPQALEEAKERFEERLDCVIVLRVLTKQEIQKLADRTKEIREAREEEYDDRDRDHRDQDRRSRRSHRDDDDGRGRRDYDDDDDDDVGRRDRERE</sequence>
<evidence type="ECO:0000313" key="4">
    <source>
        <dbReference type="Proteomes" id="UP000799291"/>
    </source>
</evidence>
<feature type="non-terminal residue" evidence="3">
    <location>
        <position position="1"/>
    </location>
</feature>
<evidence type="ECO:0000259" key="2">
    <source>
        <dbReference type="Pfam" id="PF26118"/>
    </source>
</evidence>
<feature type="compositionally biased region" description="Basic and acidic residues" evidence="1">
    <location>
        <begin position="762"/>
        <end position="779"/>
    </location>
</feature>
<feature type="region of interest" description="Disordered" evidence="1">
    <location>
        <begin position="425"/>
        <end position="794"/>
    </location>
</feature>
<dbReference type="Proteomes" id="UP000799291">
    <property type="component" value="Unassembled WGS sequence"/>
</dbReference>
<feature type="compositionally biased region" description="Basic and acidic residues" evidence="1">
    <location>
        <begin position="511"/>
        <end position="579"/>
    </location>
</feature>
<feature type="region of interest" description="Disordered" evidence="1">
    <location>
        <begin position="1"/>
        <end position="144"/>
    </location>
</feature>
<proteinExistence type="predicted"/>
<feature type="region of interest" description="Disordered" evidence="1">
    <location>
        <begin position="838"/>
        <end position="898"/>
    </location>
</feature>
<feature type="compositionally biased region" description="Basic and acidic residues" evidence="1">
    <location>
        <begin position="620"/>
        <end position="700"/>
    </location>
</feature>
<feature type="compositionally biased region" description="Basic and acidic residues" evidence="1">
    <location>
        <begin position="444"/>
        <end position="481"/>
    </location>
</feature>
<dbReference type="InterPro" id="IPR058348">
    <property type="entry name" value="DUF8035"/>
</dbReference>
<feature type="compositionally biased region" description="Low complexity" evidence="1">
    <location>
        <begin position="484"/>
        <end position="509"/>
    </location>
</feature>
<feature type="domain" description="DUF8035" evidence="2">
    <location>
        <begin position="794"/>
        <end position="847"/>
    </location>
</feature>
<feature type="compositionally biased region" description="Basic and acidic residues" evidence="1">
    <location>
        <begin position="838"/>
        <end position="882"/>
    </location>
</feature>
<feature type="non-terminal residue" evidence="3">
    <location>
        <position position="898"/>
    </location>
</feature>
<feature type="region of interest" description="Disordered" evidence="1">
    <location>
        <begin position="256"/>
        <end position="392"/>
    </location>
</feature>
<dbReference type="PANTHER" id="PTHR42081:SF1">
    <property type="entry name" value="ZINC FINGER PROTEIN DHHC DOMAIN CONTAINING PROTEIN"/>
    <property type="match status" value="1"/>
</dbReference>
<evidence type="ECO:0000313" key="3">
    <source>
        <dbReference type="EMBL" id="KAF2681729.1"/>
    </source>
</evidence>
<evidence type="ECO:0000256" key="1">
    <source>
        <dbReference type="SAM" id="MobiDB-lite"/>
    </source>
</evidence>
<dbReference type="EMBL" id="MU005590">
    <property type="protein sequence ID" value="KAF2681729.1"/>
    <property type="molecule type" value="Genomic_DNA"/>
</dbReference>
<gene>
    <name evidence="3" type="ORF">K458DRAFT_273150</name>
</gene>
<accession>A0A6G1IV19</accession>
<dbReference type="PANTHER" id="PTHR42081">
    <property type="entry name" value="ZINC FINGER PROTEIN DHHC DOMAIN CONTAINING PROTEIN"/>
    <property type="match status" value="1"/>
</dbReference>
<dbReference type="Pfam" id="PF26118">
    <property type="entry name" value="DUF8035"/>
    <property type="match status" value="1"/>
</dbReference>
<protein>
    <recommendedName>
        <fullName evidence="2">DUF8035 domain-containing protein</fullName>
    </recommendedName>
</protein>